<dbReference type="Gene3D" id="2.60.40.3120">
    <property type="match status" value="1"/>
</dbReference>
<protein>
    <submittedName>
        <fullName evidence="14">AGBL carboxypeptidase 3</fullName>
    </submittedName>
</protein>
<dbReference type="GO" id="GO:0004181">
    <property type="term" value="F:metallocarboxypeptidase activity"/>
    <property type="evidence" value="ECO:0007669"/>
    <property type="project" value="InterPro"/>
</dbReference>
<evidence type="ECO:0000256" key="12">
    <source>
        <dbReference type="SAM" id="MobiDB-lite"/>
    </source>
</evidence>
<feature type="region of interest" description="Disordered" evidence="12">
    <location>
        <begin position="925"/>
        <end position="974"/>
    </location>
</feature>
<feature type="region of interest" description="Disordered" evidence="12">
    <location>
        <begin position="660"/>
        <end position="690"/>
    </location>
</feature>
<dbReference type="OrthoDB" id="10253041at2759"/>
<evidence type="ECO:0000256" key="4">
    <source>
        <dbReference type="ARBA" id="ARBA00022645"/>
    </source>
</evidence>
<dbReference type="Gene3D" id="3.40.630.10">
    <property type="entry name" value="Zn peptidases"/>
    <property type="match status" value="1"/>
</dbReference>
<evidence type="ECO:0000256" key="2">
    <source>
        <dbReference type="ARBA" id="ARBA00004514"/>
    </source>
</evidence>
<feature type="region of interest" description="Disordered" evidence="12">
    <location>
        <begin position="1"/>
        <end position="28"/>
    </location>
</feature>
<evidence type="ECO:0000256" key="6">
    <source>
        <dbReference type="ARBA" id="ARBA00022723"/>
    </source>
</evidence>
<feature type="compositionally biased region" description="Basic and acidic residues" evidence="12">
    <location>
        <begin position="862"/>
        <end position="877"/>
    </location>
</feature>
<name>A0A8C5QPI3_9ANUR</name>
<evidence type="ECO:0000256" key="9">
    <source>
        <dbReference type="ARBA" id="ARBA00023049"/>
    </source>
</evidence>
<dbReference type="PROSITE" id="PS52035">
    <property type="entry name" value="PEPTIDASE_M14"/>
    <property type="match status" value="1"/>
</dbReference>
<comment type="subcellular location">
    <subcellularLocation>
        <location evidence="2">Cytoplasm</location>
        <location evidence="2">Cytosol</location>
    </subcellularLocation>
</comment>
<feature type="active site" description="Proton donor/acceptor" evidence="11">
    <location>
        <position position="554"/>
    </location>
</feature>
<dbReference type="Pfam" id="PF18027">
    <property type="entry name" value="Pepdidase_M14_N"/>
    <property type="match status" value="1"/>
</dbReference>
<keyword evidence="9" id="KW-0482">Metalloprotease</keyword>
<feature type="compositionally biased region" description="Basic and acidic residues" evidence="12">
    <location>
        <begin position="930"/>
        <end position="947"/>
    </location>
</feature>
<feature type="compositionally biased region" description="Basic and acidic residues" evidence="12">
    <location>
        <begin position="1"/>
        <end position="12"/>
    </location>
</feature>
<dbReference type="FunFam" id="3.40.630.10:FF:000011">
    <property type="entry name" value="cytosolic carboxypeptidase 2 isoform X1"/>
    <property type="match status" value="1"/>
</dbReference>
<feature type="domain" description="Peptidase M14" evidence="13">
    <location>
        <begin position="318"/>
        <end position="590"/>
    </location>
</feature>
<keyword evidence="8" id="KW-0862">Zinc</keyword>
<evidence type="ECO:0000259" key="13">
    <source>
        <dbReference type="PROSITE" id="PS52035"/>
    </source>
</evidence>
<comment type="catalytic activity">
    <reaction evidence="10">
        <text>(L-glutamyl)(n+1)-gamma-L-glutamyl-L-glutamyl-[protein] + H2O = (L-glutamyl)(n)-gamma-L-glutamyl-L-glutamyl-[protein] + L-glutamate</text>
        <dbReference type="Rhea" id="RHEA:60004"/>
        <dbReference type="Rhea" id="RHEA-COMP:15519"/>
        <dbReference type="Rhea" id="RHEA-COMP:15675"/>
        <dbReference type="ChEBI" id="CHEBI:15377"/>
        <dbReference type="ChEBI" id="CHEBI:29985"/>
        <dbReference type="ChEBI" id="CHEBI:143623"/>
    </reaction>
    <physiologicalReaction direction="left-to-right" evidence="10">
        <dbReference type="Rhea" id="RHEA:60005"/>
    </physiologicalReaction>
</comment>
<keyword evidence="7" id="KW-0378">Hydrolase</keyword>
<dbReference type="AlphaFoldDB" id="A0A8C5QPI3"/>
<keyword evidence="6" id="KW-0479">Metal-binding</keyword>
<evidence type="ECO:0000256" key="3">
    <source>
        <dbReference type="ARBA" id="ARBA00005988"/>
    </source>
</evidence>
<keyword evidence="5" id="KW-0645">Protease</keyword>
<accession>A0A8C5QPI3</accession>
<evidence type="ECO:0000256" key="11">
    <source>
        <dbReference type="PROSITE-ProRule" id="PRU01379"/>
    </source>
</evidence>
<dbReference type="Proteomes" id="UP000694569">
    <property type="component" value="Unplaced"/>
</dbReference>
<reference evidence="14" key="1">
    <citation type="submission" date="2025-08" db="UniProtKB">
        <authorList>
            <consortium name="Ensembl"/>
        </authorList>
    </citation>
    <scope>IDENTIFICATION</scope>
</reference>
<evidence type="ECO:0000256" key="10">
    <source>
        <dbReference type="ARBA" id="ARBA00029302"/>
    </source>
</evidence>
<sequence>MSDVTGKEDIPSEHTSTSESESEEDLYESDDINSYDFYPEHCLVSPELQDDRHCATIFWGECAYNPFYKKTTQIVYEDQSGRKVPRLREPRDLYGVSSNSFLQLARWPYECEVLKEKVHHIEWNPPSPEPMYKATGIEKEPPCVESTTGKVIYLATEGSKEPFFVCSRVGGNRNPLKEIISQNCNTTLDFEARFESGNLQKVVQIGEYDYQITLRTDLYTTRHTQWYYFRVKNTKGSIPYRFTIINFMKPTSLYNHGMQPLMYSEIEAQTHHIGWHRIGEEIKYYKNNHGQDRKSYYSLSWTFTFPHSMDTCYFAYCYPYTYSNLQDYLADIANDPERSRYCKIRVLCHSLAGNMVYVLTITNPSKTEDMKKKKAVIVTARVHPGETNSSWVMKGFLDYILSNQSDACLLRDIFVFKVVPMLNPDGVIVGNYRCSLTGRDLNRNYKSKLKDSFPSVWFTRKMISRVMEEREILLYCDMHGHSRKQNVFMYGCKPKSFPSEESYLCNRIFPLMLSKNSPEKFSFSACKFKVQRSKEGTGRVVMWKMGVRNSYTLEATFCGSTMGNRRGTHFGTKDLEALGYHFCDALLDFYDPDKTKFYVCLQELEEKVKNKTRYSNGKLSFSDVPSDMDSSVGSDSSDSNGPPAHLMDLAAQVNPRKKILKSKKERNAYRKQQEINLKQYEQDEDETAGETDQLFTVDQRIRAISKHLDFPEKPKNLMKVTSFRNVLSKPPKDLFFKESSAKKVSIIYLVFNSKGEVITTKSHSALRRDNMVESAGIFNGTQWIKPVPLFKSFMSKKFPLTSMFKHCCYYDVEIGSSDFLKSNAPNVRCGCESEEKTVDTAKNPFSSSLHYQAIHPSTNSRWHKETQMKQESGEDKSTPCILPSYQKTSVSAPVTAHGAEPLKDQHSSGPAVNCSIVRTTEGQENCSSQRDTRHCGRTRENKNETTRKQGTGTISLPTVTTSKGQYKLNDPHPTPLTNLRSVHNILPKMTLNTDMAQSSSISNIHLRKKLKEKLPVHGNVTAPLSKRKLGNLLLDSQHIKGIGGLTECKKSLVGTWKDVLKELESSEAGECMDKIPQLSEIQHMRDGMAKGSNLKQKPCMDYLNNIRVSRPRLSLAPLEISHQRCLHDEII</sequence>
<feature type="region of interest" description="Disordered" evidence="12">
    <location>
        <begin position="860"/>
        <end position="880"/>
    </location>
</feature>
<dbReference type="CDD" id="cd06907">
    <property type="entry name" value="M14_AGBL2-3_like"/>
    <property type="match status" value="1"/>
</dbReference>
<feature type="compositionally biased region" description="Low complexity" evidence="12">
    <location>
        <begin position="620"/>
        <end position="639"/>
    </location>
</feature>
<feature type="compositionally biased region" description="Polar residues" evidence="12">
    <location>
        <begin position="948"/>
        <end position="964"/>
    </location>
</feature>
<evidence type="ECO:0000256" key="1">
    <source>
        <dbReference type="ARBA" id="ARBA00001947"/>
    </source>
</evidence>
<proteinExistence type="inferred from homology"/>
<evidence type="ECO:0000313" key="15">
    <source>
        <dbReference type="Proteomes" id="UP000694569"/>
    </source>
</evidence>
<dbReference type="Pfam" id="PF00246">
    <property type="entry name" value="Peptidase_M14"/>
    <property type="match status" value="1"/>
</dbReference>
<dbReference type="GeneTree" id="ENSGT00940000160916"/>
<evidence type="ECO:0000256" key="5">
    <source>
        <dbReference type="ARBA" id="ARBA00022670"/>
    </source>
</evidence>
<dbReference type="PANTHER" id="PTHR12756:SF23">
    <property type="entry name" value="CYTOSOLIC CARBOXYPEPTIDASE 3"/>
    <property type="match status" value="1"/>
</dbReference>
<keyword evidence="15" id="KW-1185">Reference proteome</keyword>
<comment type="cofactor">
    <cofactor evidence="1">
        <name>Zn(2+)</name>
        <dbReference type="ChEBI" id="CHEBI:29105"/>
    </cofactor>
</comment>
<evidence type="ECO:0000313" key="14">
    <source>
        <dbReference type="Ensembl" id="ENSLLEP00000040847.1"/>
    </source>
</evidence>
<comment type="similarity">
    <text evidence="3 11">Belongs to the peptidase M14 family.</text>
</comment>
<reference evidence="14" key="2">
    <citation type="submission" date="2025-09" db="UniProtKB">
        <authorList>
            <consortium name="Ensembl"/>
        </authorList>
    </citation>
    <scope>IDENTIFICATION</scope>
</reference>
<keyword evidence="4" id="KW-0121">Carboxypeptidase</keyword>
<dbReference type="Ensembl" id="ENSLLET00000042501.1">
    <property type="protein sequence ID" value="ENSLLEP00000040847.1"/>
    <property type="gene ID" value="ENSLLEG00000025999.1"/>
</dbReference>
<dbReference type="GO" id="GO:0006508">
    <property type="term" value="P:proteolysis"/>
    <property type="evidence" value="ECO:0007669"/>
    <property type="project" value="UniProtKB-KW"/>
</dbReference>
<gene>
    <name evidence="14" type="primary">AGBL3</name>
</gene>
<evidence type="ECO:0000256" key="7">
    <source>
        <dbReference type="ARBA" id="ARBA00022801"/>
    </source>
</evidence>
<dbReference type="GO" id="GO:0005829">
    <property type="term" value="C:cytosol"/>
    <property type="evidence" value="ECO:0007669"/>
    <property type="project" value="UniProtKB-SubCell"/>
</dbReference>
<organism evidence="14 15">
    <name type="scientific">Leptobrachium leishanense</name>
    <name type="common">Leishan spiny toad</name>
    <dbReference type="NCBI Taxonomy" id="445787"/>
    <lineage>
        <taxon>Eukaryota</taxon>
        <taxon>Metazoa</taxon>
        <taxon>Chordata</taxon>
        <taxon>Craniata</taxon>
        <taxon>Vertebrata</taxon>
        <taxon>Euteleostomi</taxon>
        <taxon>Amphibia</taxon>
        <taxon>Batrachia</taxon>
        <taxon>Anura</taxon>
        <taxon>Pelobatoidea</taxon>
        <taxon>Megophryidae</taxon>
        <taxon>Leptobrachium</taxon>
    </lineage>
</organism>
<dbReference type="SUPFAM" id="SSF53187">
    <property type="entry name" value="Zn-dependent exopeptidases"/>
    <property type="match status" value="1"/>
</dbReference>
<feature type="region of interest" description="Disordered" evidence="12">
    <location>
        <begin position="619"/>
        <end position="646"/>
    </location>
</feature>
<dbReference type="PANTHER" id="PTHR12756">
    <property type="entry name" value="CYTOSOLIC CARBOXYPEPTIDASE"/>
    <property type="match status" value="1"/>
</dbReference>
<dbReference type="InterPro" id="IPR050821">
    <property type="entry name" value="Cytosolic_carboxypeptidase"/>
</dbReference>
<dbReference type="InterPro" id="IPR000834">
    <property type="entry name" value="Peptidase_M14"/>
</dbReference>
<dbReference type="InterPro" id="IPR040626">
    <property type="entry name" value="Pepdidase_M14_N"/>
</dbReference>
<dbReference type="GO" id="GO:0008270">
    <property type="term" value="F:zinc ion binding"/>
    <property type="evidence" value="ECO:0007669"/>
    <property type="project" value="InterPro"/>
</dbReference>
<evidence type="ECO:0000256" key="8">
    <source>
        <dbReference type="ARBA" id="ARBA00022833"/>
    </source>
</evidence>